<gene>
    <name evidence="4" type="ORF">SAMN05421820_102354</name>
</gene>
<dbReference type="Gene3D" id="3.55.50.30">
    <property type="match status" value="1"/>
</dbReference>
<dbReference type="GO" id="GO:0016989">
    <property type="term" value="F:sigma factor antagonist activity"/>
    <property type="evidence" value="ECO:0007669"/>
    <property type="project" value="TreeGrafter"/>
</dbReference>
<dbReference type="OrthoDB" id="1523735at2"/>
<evidence type="ECO:0000256" key="2">
    <source>
        <dbReference type="SAM" id="Phobius"/>
    </source>
</evidence>
<proteinExistence type="predicted"/>
<dbReference type="RefSeq" id="WP_074605240.1">
    <property type="nucleotide sequence ID" value="NZ_FNGY01000002.1"/>
</dbReference>
<dbReference type="Gene3D" id="2.60.120.1440">
    <property type="match status" value="1"/>
</dbReference>
<keyword evidence="1" id="KW-0648">Protein biosynthesis</keyword>
<accession>A0A1G9NKF5</accession>
<feature type="transmembrane region" description="Helical" evidence="2">
    <location>
        <begin position="97"/>
        <end position="117"/>
    </location>
</feature>
<dbReference type="PROSITE" id="PS50832">
    <property type="entry name" value="S1_IF1_TYPE"/>
    <property type="match status" value="1"/>
</dbReference>
<keyword evidence="2" id="KW-0812">Transmembrane</keyword>
<evidence type="ECO:0000256" key="1">
    <source>
        <dbReference type="PROSITE-ProRule" id="PRU00181"/>
    </source>
</evidence>
<name>A0A1G9NKF5_9SPHI</name>
<keyword evidence="1" id="KW-0396">Initiation factor</keyword>
<keyword evidence="2" id="KW-0472">Membrane</keyword>
<dbReference type="PANTHER" id="PTHR30273">
    <property type="entry name" value="PERIPLASMIC SIGNAL SENSOR AND SIGMA FACTOR ACTIVATOR FECR-RELATED"/>
    <property type="match status" value="1"/>
</dbReference>
<dbReference type="Pfam" id="PF04773">
    <property type="entry name" value="FecR"/>
    <property type="match status" value="1"/>
</dbReference>
<dbReference type="PANTHER" id="PTHR30273:SF2">
    <property type="entry name" value="PROTEIN FECR"/>
    <property type="match status" value="1"/>
</dbReference>
<dbReference type="GO" id="GO:0003723">
    <property type="term" value="F:RNA binding"/>
    <property type="evidence" value="ECO:0007669"/>
    <property type="project" value="InterPro"/>
</dbReference>
<dbReference type="PIRSF" id="PIRSF018266">
    <property type="entry name" value="FecR"/>
    <property type="match status" value="1"/>
</dbReference>
<dbReference type="Proteomes" id="UP000183200">
    <property type="component" value="Unassembled WGS sequence"/>
</dbReference>
<keyword evidence="2" id="KW-1133">Transmembrane helix</keyword>
<dbReference type="AlphaFoldDB" id="A0A1G9NKF5"/>
<dbReference type="Pfam" id="PF16344">
    <property type="entry name" value="FecR_C"/>
    <property type="match status" value="1"/>
</dbReference>
<sequence>MEFQDYQIEDFLTDESFLNYCAKTNENDVLFWQNFKRLHQDKISIIEEAEKLFEVIRKDVKNSKQYKRETEQFKLLIQDHIAKTTPRKLGAFHQKYSYRYPLLVAASLILVIGLWLFNTRQASEPAAQQRVLLSQKAKKVKDIYAKRQLVLQDGSRVTLNSNSTLTVDKDFNVSKRIVRLTGEALFEIAKNQNKPFIVKSGNISITALGTSFMVRRYAHETKIKVLLLTGKVKVERLGARLRGKRNRVYLTPGLQVIINNNDLDNALKKQDFDKKQVLIWKNDELIFDDTPFDQVIAKLSDWYGVNIQLVNEPKETKHFTGDFKNKSLIDVLEVLGFAHQFKYSIYNNQIKIQFKP</sequence>
<dbReference type="EMBL" id="FNGY01000002">
    <property type="protein sequence ID" value="SDL86850.1"/>
    <property type="molecule type" value="Genomic_DNA"/>
</dbReference>
<keyword evidence="5" id="KW-1185">Reference proteome</keyword>
<evidence type="ECO:0000313" key="5">
    <source>
        <dbReference type="Proteomes" id="UP000183200"/>
    </source>
</evidence>
<dbReference type="InterPro" id="IPR032508">
    <property type="entry name" value="FecR_C"/>
</dbReference>
<dbReference type="InterPro" id="IPR006860">
    <property type="entry name" value="FecR"/>
</dbReference>
<dbReference type="InterPro" id="IPR006196">
    <property type="entry name" value="RNA-binding_domain_S1_IF1"/>
</dbReference>
<protein>
    <submittedName>
        <fullName evidence="4">FecR protein</fullName>
    </submittedName>
</protein>
<organism evidence="4 5">
    <name type="scientific">Pedobacter steynii</name>
    <dbReference type="NCBI Taxonomy" id="430522"/>
    <lineage>
        <taxon>Bacteria</taxon>
        <taxon>Pseudomonadati</taxon>
        <taxon>Bacteroidota</taxon>
        <taxon>Sphingobacteriia</taxon>
        <taxon>Sphingobacteriales</taxon>
        <taxon>Sphingobacteriaceae</taxon>
        <taxon>Pedobacter</taxon>
    </lineage>
</organism>
<evidence type="ECO:0000313" key="4">
    <source>
        <dbReference type="EMBL" id="SDL86850.1"/>
    </source>
</evidence>
<dbReference type="GO" id="GO:0003743">
    <property type="term" value="F:translation initiation factor activity"/>
    <property type="evidence" value="ECO:0007669"/>
    <property type="project" value="UniProtKB-UniRule"/>
</dbReference>
<feature type="domain" description="S1-like" evidence="3">
    <location>
        <begin position="213"/>
        <end position="283"/>
    </location>
</feature>
<reference evidence="5" key="1">
    <citation type="submission" date="2016-10" db="EMBL/GenBank/DDBJ databases">
        <authorList>
            <person name="Varghese N."/>
            <person name="Submissions S."/>
        </authorList>
    </citation>
    <scope>NUCLEOTIDE SEQUENCE [LARGE SCALE GENOMIC DNA]</scope>
    <source>
        <strain evidence="5">DSM 19110</strain>
    </source>
</reference>
<evidence type="ECO:0000259" key="3">
    <source>
        <dbReference type="PROSITE" id="PS50832"/>
    </source>
</evidence>
<dbReference type="InterPro" id="IPR012373">
    <property type="entry name" value="Ferrdict_sens_TM"/>
</dbReference>